<keyword evidence="3" id="KW-1185">Reference proteome</keyword>
<comment type="caution">
    <text evidence="2">The sequence shown here is derived from an EMBL/GenBank/DDBJ whole genome shotgun (WGS) entry which is preliminary data.</text>
</comment>
<dbReference type="AlphaFoldDB" id="A0A6G1EV12"/>
<feature type="region of interest" description="Disordered" evidence="1">
    <location>
        <begin position="72"/>
        <end position="119"/>
    </location>
</feature>
<evidence type="ECO:0000313" key="3">
    <source>
        <dbReference type="Proteomes" id="UP000479710"/>
    </source>
</evidence>
<dbReference type="Proteomes" id="UP000479710">
    <property type="component" value="Unassembled WGS sequence"/>
</dbReference>
<proteinExistence type="predicted"/>
<evidence type="ECO:0000256" key="1">
    <source>
        <dbReference type="SAM" id="MobiDB-lite"/>
    </source>
</evidence>
<name>A0A6G1EV12_9ORYZ</name>
<protein>
    <submittedName>
        <fullName evidence="2">Uncharacterized protein</fullName>
    </submittedName>
</protein>
<evidence type="ECO:0000313" key="2">
    <source>
        <dbReference type="EMBL" id="KAF0928445.1"/>
    </source>
</evidence>
<reference evidence="2 3" key="1">
    <citation type="submission" date="2019-11" db="EMBL/GenBank/DDBJ databases">
        <title>Whole genome sequence of Oryza granulata.</title>
        <authorList>
            <person name="Li W."/>
        </authorList>
    </citation>
    <scope>NUCLEOTIDE SEQUENCE [LARGE SCALE GENOMIC DNA]</scope>
    <source>
        <strain evidence="3">cv. Menghai</strain>
        <tissue evidence="2">Leaf</tissue>
    </source>
</reference>
<sequence length="119" mass="11718">MVAVYSPRAAVACTSPENGGWPGRGGAKPTRCAGAAAGRVGSEGLITAPVEIGGEAAPVRPPAWRTLEAAETAARTGACAGNPRPEGGTNRGGRGPWGNFPSGCWGEEDGGGAARDSST</sequence>
<gene>
    <name evidence="2" type="ORF">E2562_003257</name>
</gene>
<dbReference type="EMBL" id="SPHZ02000002">
    <property type="protein sequence ID" value="KAF0928445.1"/>
    <property type="molecule type" value="Genomic_DNA"/>
</dbReference>
<feature type="compositionally biased region" description="Low complexity" evidence="1">
    <location>
        <begin position="72"/>
        <end position="88"/>
    </location>
</feature>
<accession>A0A6G1EV12</accession>
<organism evidence="2 3">
    <name type="scientific">Oryza meyeriana var. granulata</name>
    <dbReference type="NCBI Taxonomy" id="110450"/>
    <lineage>
        <taxon>Eukaryota</taxon>
        <taxon>Viridiplantae</taxon>
        <taxon>Streptophyta</taxon>
        <taxon>Embryophyta</taxon>
        <taxon>Tracheophyta</taxon>
        <taxon>Spermatophyta</taxon>
        <taxon>Magnoliopsida</taxon>
        <taxon>Liliopsida</taxon>
        <taxon>Poales</taxon>
        <taxon>Poaceae</taxon>
        <taxon>BOP clade</taxon>
        <taxon>Oryzoideae</taxon>
        <taxon>Oryzeae</taxon>
        <taxon>Oryzinae</taxon>
        <taxon>Oryza</taxon>
        <taxon>Oryza meyeriana</taxon>
    </lineage>
</organism>